<reference evidence="2 3" key="1">
    <citation type="submission" date="2018-11" db="EMBL/GenBank/DDBJ databases">
        <authorList>
            <consortium name="Pathogen Informatics"/>
        </authorList>
    </citation>
    <scope>NUCLEOTIDE SEQUENCE [LARGE SCALE GENOMIC DNA]</scope>
</reference>
<accession>A0A183FST9</accession>
<gene>
    <name evidence="2" type="ORF">HPBE_LOCUS11060</name>
</gene>
<dbReference type="AlphaFoldDB" id="A0A183FST9"/>
<protein>
    <submittedName>
        <fullName evidence="2 4">Uncharacterized protein</fullName>
    </submittedName>
</protein>
<reference evidence="4" key="2">
    <citation type="submission" date="2019-09" db="UniProtKB">
        <authorList>
            <consortium name="WormBaseParasite"/>
        </authorList>
    </citation>
    <scope>IDENTIFICATION</scope>
</reference>
<evidence type="ECO:0000313" key="2">
    <source>
        <dbReference type="EMBL" id="VDO87306.1"/>
    </source>
</evidence>
<dbReference type="WBParaSite" id="HPBE_0001105901-mRNA-1">
    <property type="protein sequence ID" value="HPBE_0001105901-mRNA-1"/>
    <property type="gene ID" value="HPBE_0001105901"/>
</dbReference>
<evidence type="ECO:0000313" key="3">
    <source>
        <dbReference type="Proteomes" id="UP000050761"/>
    </source>
</evidence>
<dbReference type="Proteomes" id="UP000050761">
    <property type="component" value="Unassembled WGS sequence"/>
</dbReference>
<evidence type="ECO:0000313" key="4">
    <source>
        <dbReference type="WBParaSite" id="HPBE_0001105901-mRNA-1"/>
    </source>
</evidence>
<dbReference type="EMBL" id="UZAH01026971">
    <property type="protein sequence ID" value="VDO87306.1"/>
    <property type="molecule type" value="Genomic_DNA"/>
</dbReference>
<proteinExistence type="predicted"/>
<name>A0A183FST9_HELPZ</name>
<organism evidence="3 4">
    <name type="scientific">Heligmosomoides polygyrus</name>
    <name type="common">Parasitic roundworm</name>
    <dbReference type="NCBI Taxonomy" id="6339"/>
    <lineage>
        <taxon>Eukaryota</taxon>
        <taxon>Metazoa</taxon>
        <taxon>Ecdysozoa</taxon>
        <taxon>Nematoda</taxon>
        <taxon>Chromadorea</taxon>
        <taxon>Rhabditida</taxon>
        <taxon>Rhabditina</taxon>
        <taxon>Rhabditomorpha</taxon>
        <taxon>Strongyloidea</taxon>
        <taxon>Heligmosomidae</taxon>
        <taxon>Heligmosomoides</taxon>
    </lineage>
</organism>
<sequence length="110" mass="11539">MDNGRTRRRNEGALSATARTSKSASALIMLTVKKHSANSCQPTGTGRADAAGAKRVFIGRLAPPPPQTAGPLGRFEQLRGTACSAAKRPSVGRAGINCLAIRAQPIMREK</sequence>
<evidence type="ECO:0000256" key="1">
    <source>
        <dbReference type="SAM" id="MobiDB-lite"/>
    </source>
</evidence>
<feature type="region of interest" description="Disordered" evidence="1">
    <location>
        <begin position="1"/>
        <end position="21"/>
    </location>
</feature>
<accession>A0A3P7YH04</accession>
<keyword evidence="3" id="KW-1185">Reference proteome</keyword>